<keyword evidence="5 8" id="KW-0812">Transmembrane</keyword>
<keyword evidence="6 8" id="KW-1133">Transmembrane helix</keyword>
<feature type="transmembrane region" description="Helical" evidence="8">
    <location>
        <begin position="323"/>
        <end position="345"/>
    </location>
</feature>
<dbReference type="PRINTS" id="PR01036">
    <property type="entry name" value="TCRTETB"/>
</dbReference>
<dbReference type="CDD" id="cd17503">
    <property type="entry name" value="MFS_LmrB_MDR_like"/>
    <property type="match status" value="1"/>
</dbReference>
<reference evidence="10 11" key="1">
    <citation type="submission" date="2019-09" db="EMBL/GenBank/DDBJ databases">
        <title>Complete genome sequence of Arachidicoccus sp. B3-10 isolated from apple orchard soil.</title>
        <authorList>
            <person name="Kim H.S."/>
            <person name="Han K.-I."/>
            <person name="Suh M.K."/>
            <person name="Lee K.C."/>
            <person name="Eom M.K."/>
            <person name="Kim J.-S."/>
            <person name="Kang S.W."/>
            <person name="Sin Y."/>
            <person name="Lee J.-S."/>
        </authorList>
    </citation>
    <scope>NUCLEOTIDE SEQUENCE [LARGE SCALE GENOMIC DNA]</scope>
    <source>
        <strain evidence="10 11">B3-10</strain>
    </source>
</reference>
<dbReference type="PANTHER" id="PTHR42718">
    <property type="entry name" value="MAJOR FACILITATOR SUPERFAMILY MULTIDRUG TRANSPORTER MFSC"/>
    <property type="match status" value="1"/>
</dbReference>
<evidence type="ECO:0000313" key="10">
    <source>
        <dbReference type="EMBL" id="QES88433.1"/>
    </source>
</evidence>
<keyword evidence="4" id="KW-1003">Cell membrane</keyword>
<dbReference type="Gene3D" id="1.20.1250.20">
    <property type="entry name" value="MFS general substrate transporter like domains"/>
    <property type="match status" value="1"/>
</dbReference>
<dbReference type="RefSeq" id="WP_131329321.1">
    <property type="nucleotide sequence ID" value="NZ_CP044016.1"/>
</dbReference>
<dbReference type="GO" id="GO:0022857">
    <property type="term" value="F:transmembrane transporter activity"/>
    <property type="evidence" value="ECO:0007669"/>
    <property type="project" value="InterPro"/>
</dbReference>
<dbReference type="GO" id="GO:0005886">
    <property type="term" value="C:plasma membrane"/>
    <property type="evidence" value="ECO:0007669"/>
    <property type="project" value="UniProtKB-SubCell"/>
</dbReference>
<feature type="transmembrane region" description="Helical" evidence="8">
    <location>
        <begin position="292"/>
        <end position="311"/>
    </location>
</feature>
<organism evidence="10 11">
    <name type="scientific">Rhizosphaericola mali</name>
    <dbReference type="NCBI Taxonomy" id="2545455"/>
    <lineage>
        <taxon>Bacteria</taxon>
        <taxon>Pseudomonadati</taxon>
        <taxon>Bacteroidota</taxon>
        <taxon>Chitinophagia</taxon>
        <taxon>Chitinophagales</taxon>
        <taxon>Chitinophagaceae</taxon>
        <taxon>Rhizosphaericola</taxon>
    </lineage>
</organism>
<keyword evidence="3" id="KW-0813">Transport</keyword>
<keyword evidence="11" id="KW-1185">Reference proteome</keyword>
<feature type="transmembrane region" description="Helical" evidence="8">
    <location>
        <begin position="131"/>
        <end position="157"/>
    </location>
</feature>
<feature type="transmembrane region" description="Helical" evidence="8">
    <location>
        <begin position="163"/>
        <end position="184"/>
    </location>
</feature>
<dbReference type="NCBIfam" id="TIGR00711">
    <property type="entry name" value="efflux_EmrB"/>
    <property type="match status" value="1"/>
</dbReference>
<evidence type="ECO:0000256" key="6">
    <source>
        <dbReference type="ARBA" id="ARBA00022989"/>
    </source>
</evidence>
<dbReference type="InterPro" id="IPR004638">
    <property type="entry name" value="EmrB-like"/>
</dbReference>
<feature type="transmembrane region" description="Helical" evidence="8">
    <location>
        <begin position="261"/>
        <end position="286"/>
    </location>
</feature>
<evidence type="ECO:0000256" key="4">
    <source>
        <dbReference type="ARBA" id="ARBA00022475"/>
    </source>
</evidence>
<evidence type="ECO:0000256" key="8">
    <source>
        <dbReference type="SAM" id="Phobius"/>
    </source>
</evidence>
<dbReference type="Pfam" id="PF07690">
    <property type="entry name" value="MFS_1"/>
    <property type="match status" value="1"/>
</dbReference>
<protein>
    <submittedName>
        <fullName evidence="10">Multidrug efflux MFS transporter</fullName>
    </submittedName>
</protein>
<dbReference type="PANTHER" id="PTHR42718:SF9">
    <property type="entry name" value="MAJOR FACILITATOR SUPERFAMILY MULTIDRUG TRANSPORTER MFSC"/>
    <property type="match status" value="1"/>
</dbReference>
<dbReference type="AlphaFoldDB" id="A0A5P2G5N8"/>
<evidence type="ECO:0000256" key="1">
    <source>
        <dbReference type="ARBA" id="ARBA00004651"/>
    </source>
</evidence>
<dbReference type="PROSITE" id="PS50850">
    <property type="entry name" value="MFS"/>
    <property type="match status" value="1"/>
</dbReference>
<dbReference type="SUPFAM" id="SSF103473">
    <property type="entry name" value="MFS general substrate transporter"/>
    <property type="match status" value="1"/>
</dbReference>
<sequence length="464" mass="50282">MQHKSLVLLTLMLGTSMAMIDSSIVSVSLPVIQKRFNTNLHDVEWVTTAYMVSFSLFIPLTNWLKNRIGYFNLFIGSVLIFTIGSLLCSVAQSLPILIAARVLQASGGGAISPTSLAILSDSFPKEERGTAIGWWGIGNVMGPAIGPTLGGVLTHYFGWESIFFVNIPIGIATILLSLKYLTYLKAQPKIKERFDINGYIWFGLFIISIQYAINLLSNPKDINWVLVIGLAVSVITFFVFLKSAKKANPLIDLTVFKSNVFASAAIITIIRSLALYGGLFFLPFLLQGLLGYSEIQSGLLMLPNALIMFFTRPYSGRLADRGIIRSISIIGIIITAISMAMFAVVDVGTSIYFIIFAMLVRGVGLSFVVSPVSTALVNSVNPNQTATATSLNSLLQQIGGSVGIAVGGILQSYISKYFISHGKSKLLAQHYALNGGFLISAFVIALAVIPCLKLPEVKKFKPTI</sequence>
<feature type="transmembrane region" description="Helical" evidence="8">
    <location>
        <begin position="46"/>
        <end position="64"/>
    </location>
</feature>
<dbReference type="EMBL" id="CP044016">
    <property type="protein sequence ID" value="QES88433.1"/>
    <property type="molecule type" value="Genomic_DNA"/>
</dbReference>
<feature type="domain" description="Major facilitator superfamily (MFS) profile" evidence="9">
    <location>
        <begin position="7"/>
        <end position="459"/>
    </location>
</feature>
<dbReference type="InterPro" id="IPR011701">
    <property type="entry name" value="MFS"/>
</dbReference>
<dbReference type="Proteomes" id="UP000292424">
    <property type="component" value="Chromosome"/>
</dbReference>
<evidence type="ECO:0000256" key="7">
    <source>
        <dbReference type="ARBA" id="ARBA00023136"/>
    </source>
</evidence>
<dbReference type="Gene3D" id="1.20.1720.10">
    <property type="entry name" value="Multidrug resistance protein D"/>
    <property type="match status" value="1"/>
</dbReference>
<name>A0A5P2G5N8_9BACT</name>
<comment type="subcellular location">
    <subcellularLocation>
        <location evidence="1">Cell membrane</location>
        <topology evidence="1">Multi-pass membrane protein</topology>
    </subcellularLocation>
</comment>
<feature type="transmembrane region" description="Helical" evidence="8">
    <location>
        <begin position="98"/>
        <end position="119"/>
    </location>
</feature>
<evidence type="ECO:0000313" key="11">
    <source>
        <dbReference type="Proteomes" id="UP000292424"/>
    </source>
</evidence>
<dbReference type="InterPro" id="IPR036259">
    <property type="entry name" value="MFS_trans_sf"/>
</dbReference>
<feature type="transmembrane region" description="Helical" evidence="8">
    <location>
        <begin position="71"/>
        <end position="92"/>
    </location>
</feature>
<feature type="transmembrane region" description="Helical" evidence="8">
    <location>
        <begin position="398"/>
        <end position="419"/>
    </location>
</feature>
<dbReference type="KEGG" id="arac:E0W69_007085"/>
<proteinExistence type="inferred from homology"/>
<evidence type="ECO:0000259" key="9">
    <source>
        <dbReference type="PROSITE" id="PS50850"/>
    </source>
</evidence>
<gene>
    <name evidence="10" type="ORF">E0W69_007085</name>
</gene>
<evidence type="ECO:0000256" key="5">
    <source>
        <dbReference type="ARBA" id="ARBA00022692"/>
    </source>
</evidence>
<feature type="transmembrane region" description="Helical" evidence="8">
    <location>
        <begin position="222"/>
        <end position="241"/>
    </location>
</feature>
<feature type="transmembrane region" description="Helical" evidence="8">
    <location>
        <begin position="196"/>
        <end position="216"/>
    </location>
</feature>
<evidence type="ECO:0000256" key="2">
    <source>
        <dbReference type="ARBA" id="ARBA00008537"/>
    </source>
</evidence>
<keyword evidence="7 8" id="KW-0472">Membrane</keyword>
<dbReference type="InterPro" id="IPR020846">
    <property type="entry name" value="MFS_dom"/>
</dbReference>
<accession>A0A5P2G5N8</accession>
<comment type="similarity">
    <text evidence="2">Belongs to the major facilitator superfamily. EmrB family.</text>
</comment>
<evidence type="ECO:0000256" key="3">
    <source>
        <dbReference type="ARBA" id="ARBA00022448"/>
    </source>
</evidence>
<feature type="transmembrane region" description="Helical" evidence="8">
    <location>
        <begin position="431"/>
        <end position="452"/>
    </location>
</feature>
<feature type="transmembrane region" description="Helical" evidence="8">
    <location>
        <begin position="351"/>
        <end position="377"/>
    </location>
</feature>
<dbReference type="OrthoDB" id="9807274at2"/>